<dbReference type="PANTHER" id="PTHR47019">
    <property type="entry name" value="LIPID II FLIPPASE MURJ"/>
    <property type="match status" value="1"/>
</dbReference>
<dbReference type="GO" id="GO:0071555">
    <property type="term" value="P:cell wall organization"/>
    <property type="evidence" value="ECO:0007669"/>
    <property type="project" value="UniProtKB-UniRule"/>
</dbReference>
<evidence type="ECO:0000256" key="3">
    <source>
        <dbReference type="ARBA" id="ARBA00022692"/>
    </source>
</evidence>
<name>A0A846TH10_9BACI</name>
<keyword evidence="7 8" id="KW-0472">Membrane</keyword>
<feature type="transmembrane region" description="Helical" evidence="8">
    <location>
        <begin position="45"/>
        <end position="64"/>
    </location>
</feature>
<keyword evidence="8 9" id="KW-0961">Cell wall biogenesis/degradation</keyword>
<evidence type="ECO:0000256" key="1">
    <source>
        <dbReference type="ARBA" id="ARBA00004651"/>
    </source>
</evidence>
<feature type="transmembrane region" description="Helical" evidence="8">
    <location>
        <begin position="374"/>
        <end position="393"/>
    </location>
</feature>
<dbReference type="PRINTS" id="PR01806">
    <property type="entry name" value="VIRFACTRMVIN"/>
</dbReference>
<comment type="subcellular location">
    <subcellularLocation>
        <location evidence="1 8">Cell membrane</location>
        <topology evidence="1 8">Multi-pass membrane protein</topology>
    </subcellularLocation>
</comment>
<keyword evidence="4 8" id="KW-0133">Cell shape</keyword>
<feature type="transmembrane region" description="Helical" evidence="8">
    <location>
        <begin position="303"/>
        <end position="321"/>
    </location>
</feature>
<dbReference type="GO" id="GO:0034204">
    <property type="term" value="P:lipid translocation"/>
    <property type="evidence" value="ECO:0007669"/>
    <property type="project" value="TreeGrafter"/>
</dbReference>
<feature type="transmembrane region" description="Helical" evidence="8">
    <location>
        <begin position="432"/>
        <end position="450"/>
    </location>
</feature>
<feature type="transmembrane region" description="Helical" evidence="8">
    <location>
        <begin position="122"/>
        <end position="141"/>
    </location>
</feature>
<evidence type="ECO:0000256" key="8">
    <source>
        <dbReference type="HAMAP-Rule" id="MF_02078"/>
    </source>
</evidence>
<dbReference type="NCBIfam" id="TIGR01695">
    <property type="entry name" value="murJ_mviN"/>
    <property type="match status" value="1"/>
</dbReference>
<dbReference type="HAMAP" id="MF_02078">
    <property type="entry name" value="MurJ_MviN"/>
    <property type="match status" value="1"/>
</dbReference>
<evidence type="ECO:0000256" key="2">
    <source>
        <dbReference type="ARBA" id="ARBA00022475"/>
    </source>
</evidence>
<feature type="transmembrane region" description="Helical" evidence="8">
    <location>
        <begin position="222"/>
        <end position="241"/>
    </location>
</feature>
<keyword evidence="6 8" id="KW-1133">Transmembrane helix</keyword>
<gene>
    <name evidence="8 10" type="primary">murJ</name>
    <name evidence="10" type="ORF">GWK17_04340</name>
</gene>
<dbReference type="InterPro" id="IPR004268">
    <property type="entry name" value="MurJ"/>
</dbReference>
<feature type="transmembrane region" description="Helical" evidence="8">
    <location>
        <begin position="399"/>
        <end position="420"/>
    </location>
</feature>
<evidence type="ECO:0000256" key="6">
    <source>
        <dbReference type="ARBA" id="ARBA00022989"/>
    </source>
</evidence>
<feature type="transmembrane region" description="Helical" evidence="8">
    <location>
        <begin position="462"/>
        <end position="486"/>
    </location>
</feature>
<evidence type="ECO:0000313" key="10">
    <source>
        <dbReference type="EMBL" id="NKE04707.1"/>
    </source>
</evidence>
<keyword evidence="5 8" id="KW-0573">Peptidoglycan synthesis</keyword>
<comment type="function">
    <text evidence="8 9">Involved in peptidoglycan biosynthesis. Transports lipid-linked peptidoglycan precursors from the inner to the outer leaflet of the cytoplasmic membrane.</text>
</comment>
<feature type="transmembrane region" description="Helical" evidence="8">
    <location>
        <begin position="265"/>
        <end position="283"/>
    </location>
</feature>
<dbReference type="UniPathway" id="UPA00219"/>
<evidence type="ECO:0000256" key="5">
    <source>
        <dbReference type="ARBA" id="ARBA00022984"/>
    </source>
</evidence>
<reference evidence="10 11" key="1">
    <citation type="submission" date="2020-03" db="EMBL/GenBank/DDBJ databases">
        <authorList>
            <person name="Sun Q."/>
        </authorList>
    </citation>
    <scope>NUCLEOTIDE SEQUENCE [LARGE SCALE GENOMIC DNA]</scope>
    <source>
        <strain evidence="10 11">KACC 21451</strain>
    </source>
</reference>
<protein>
    <recommendedName>
        <fullName evidence="8">Probable lipid II flippase MurJ</fullName>
    </recommendedName>
</protein>
<evidence type="ECO:0000256" key="7">
    <source>
        <dbReference type="ARBA" id="ARBA00023136"/>
    </source>
</evidence>
<dbReference type="PIRSF" id="PIRSF002869">
    <property type="entry name" value="MviN"/>
    <property type="match status" value="1"/>
</dbReference>
<comment type="caution">
    <text evidence="10">The sequence shown here is derived from an EMBL/GenBank/DDBJ whole genome shotgun (WGS) entry which is preliminary data.</text>
</comment>
<dbReference type="PANTHER" id="PTHR47019:SF1">
    <property type="entry name" value="LIPID II FLIPPASE MURJ"/>
    <property type="match status" value="1"/>
</dbReference>
<evidence type="ECO:0000313" key="11">
    <source>
        <dbReference type="Proteomes" id="UP000587942"/>
    </source>
</evidence>
<comment type="similarity">
    <text evidence="8 9">Belongs to the MurJ/MviN family.</text>
</comment>
<feature type="transmembrane region" description="Helical" evidence="8">
    <location>
        <begin position="341"/>
        <end position="362"/>
    </location>
</feature>
<dbReference type="Pfam" id="PF03023">
    <property type="entry name" value="MurJ"/>
    <property type="match status" value="1"/>
</dbReference>
<feature type="transmembrane region" description="Helical" evidence="8">
    <location>
        <begin position="153"/>
        <end position="172"/>
    </location>
</feature>
<dbReference type="InterPro" id="IPR051050">
    <property type="entry name" value="Lipid_II_flippase_MurJ/MviN"/>
</dbReference>
<accession>A0A846TH10</accession>
<feature type="transmembrane region" description="Helical" evidence="8">
    <location>
        <begin position="84"/>
        <end position="102"/>
    </location>
</feature>
<feature type="transmembrane region" description="Helical" evidence="8">
    <location>
        <begin position="178"/>
        <end position="201"/>
    </location>
</feature>
<sequence>MKKMSILLILLMILTKTLGFAREITLSYFYGASGISDAYLISLTIPGTIFAFIGTGLATSYIPIYHEISSRKSEKDANKYTNNVINYIFILCTIIIFIVFFFTEPIVKVFASGFEGEILDYAILFTKISVLTLYFSGLIYIFKGYLEVKGKFLVPAIMGIPNSVITIFSIFLSVSYGVVVISVGTAFAIFIQLLFMLPFVIKTGYRYSFVFNIKDKYINKMIHLSIPVIIGVSVNQINVLVDRTLASQIAVGGISMITYANRVNLFIQDIFVISIVTIMYPLISKMAANHNIKGLKKSLSDAIVSVSLLVLPAMVGTMIFAEPIIKLLFGRGAFDSQAVSITASALFFYSIGMIGFGLREVVSRGFYSMQDTKTPMINAAISMILNIILNIILSKYLGLSGLALATSISSIVCTLLLLVSLRKKIGGLGLKAIINSFIKISCASILMGVITKVSYEVFLNSISSTLSLVLSILIATVTYFVMIYFMNIEEFVNIIRAIKRRFFEKNKN</sequence>
<dbReference type="GO" id="GO:0015648">
    <property type="term" value="F:lipid-linked peptidoglycan transporter activity"/>
    <property type="evidence" value="ECO:0007669"/>
    <property type="project" value="UniProtKB-UniRule"/>
</dbReference>
<keyword evidence="8 9" id="KW-0813">Transport</keyword>
<dbReference type="Proteomes" id="UP000587942">
    <property type="component" value="Unassembled WGS sequence"/>
</dbReference>
<proteinExistence type="inferred from homology"/>
<organism evidence="10 11">
    <name type="scientific">Mesobacillus selenatarsenatis</name>
    <dbReference type="NCBI Taxonomy" id="388741"/>
    <lineage>
        <taxon>Bacteria</taxon>
        <taxon>Bacillati</taxon>
        <taxon>Bacillota</taxon>
        <taxon>Bacilli</taxon>
        <taxon>Bacillales</taxon>
        <taxon>Bacillaceae</taxon>
        <taxon>Mesobacillus</taxon>
    </lineage>
</organism>
<comment type="pathway">
    <text evidence="8">Cell wall biogenesis; peptidoglycan biosynthesis.</text>
</comment>
<keyword evidence="2 8" id="KW-1003">Cell membrane</keyword>
<evidence type="ECO:0000256" key="4">
    <source>
        <dbReference type="ARBA" id="ARBA00022960"/>
    </source>
</evidence>
<dbReference type="GO" id="GO:0008360">
    <property type="term" value="P:regulation of cell shape"/>
    <property type="evidence" value="ECO:0007669"/>
    <property type="project" value="UniProtKB-UniRule"/>
</dbReference>
<dbReference type="CDD" id="cd13123">
    <property type="entry name" value="MATE_MurJ_like"/>
    <property type="match status" value="1"/>
</dbReference>
<dbReference type="EMBL" id="JAAVUM010000002">
    <property type="protein sequence ID" value="NKE04707.1"/>
    <property type="molecule type" value="Genomic_DNA"/>
</dbReference>
<evidence type="ECO:0000256" key="9">
    <source>
        <dbReference type="PIRNR" id="PIRNR002869"/>
    </source>
</evidence>
<dbReference type="AlphaFoldDB" id="A0A846TH10"/>
<dbReference type="GO" id="GO:0005886">
    <property type="term" value="C:plasma membrane"/>
    <property type="evidence" value="ECO:0007669"/>
    <property type="project" value="UniProtKB-SubCell"/>
</dbReference>
<dbReference type="GO" id="GO:0009252">
    <property type="term" value="P:peptidoglycan biosynthetic process"/>
    <property type="evidence" value="ECO:0007669"/>
    <property type="project" value="UniProtKB-UniRule"/>
</dbReference>
<keyword evidence="3 8" id="KW-0812">Transmembrane</keyword>
<dbReference type="RefSeq" id="WP_167831194.1">
    <property type="nucleotide sequence ID" value="NZ_JAAVUM010000002.1"/>
</dbReference>